<dbReference type="GO" id="GO:0020037">
    <property type="term" value="F:heme binding"/>
    <property type="evidence" value="ECO:0007669"/>
    <property type="project" value="InterPro"/>
</dbReference>
<comment type="similarity">
    <text evidence="10">Belongs to the CcmE/CycJ family.</text>
</comment>
<evidence type="ECO:0000256" key="3">
    <source>
        <dbReference type="ARBA" id="ARBA00022692"/>
    </source>
</evidence>
<feature type="region of interest" description="Disordered" evidence="12">
    <location>
        <begin position="143"/>
        <end position="174"/>
    </location>
</feature>
<evidence type="ECO:0000256" key="7">
    <source>
        <dbReference type="ARBA" id="ARBA00022989"/>
    </source>
</evidence>
<dbReference type="SUPFAM" id="SSF82093">
    <property type="entry name" value="Heme chaperone CcmE"/>
    <property type="match status" value="1"/>
</dbReference>
<evidence type="ECO:0000256" key="5">
    <source>
        <dbReference type="ARBA" id="ARBA00022748"/>
    </source>
</evidence>
<dbReference type="GO" id="GO:0046872">
    <property type="term" value="F:metal ion binding"/>
    <property type="evidence" value="ECO:0007669"/>
    <property type="project" value="UniProtKB-KW"/>
</dbReference>
<evidence type="ECO:0000256" key="13">
    <source>
        <dbReference type="SAM" id="Phobius"/>
    </source>
</evidence>
<feature type="binding site" description="covalent" evidence="10 11">
    <location>
        <position position="123"/>
    </location>
    <ligand>
        <name>heme</name>
        <dbReference type="ChEBI" id="CHEBI:30413"/>
    </ligand>
</feature>
<keyword evidence="3 10" id="KW-0812">Transmembrane</keyword>
<evidence type="ECO:0000313" key="15">
    <source>
        <dbReference type="Proteomes" id="UP000244081"/>
    </source>
</evidence>
<reference evidence="14 15" key="1">
    <citation type="submission" date="2018-04" db="EMBL/GenBank/DDBJ databases">
        <title>Genomic Encyclopedia of Archaeal and Bacterial Type Strains, Phase II (KMG-II): from individual species to whole genera.</title>
        <authorList>
            <person name="Goeker M."/>
        </authorList>
    </citation>
    <scope>NUCLEOTIDE SEQUENCE [LARGE SCALE GENOMIC DNA]</scope>
    <source>
        <strain evidence="14 15">DSM 23382</strain>
    </source>
</reference>
<feature type="topological domain" description="Extracellular" evidence="10">
    <location>
        <begin position="31"/>
        <end position="174"/>
    </location>
</feature>
<dbReference type="Proteomes" id="UP000244081">
    <property type="component" value="Unassembled WGS sequence"/>
</dbReference>
<feature type="compositionally biased region" description="Polar residues" evidence="12">
    <location>
        <begin position="160"/>
        <end position="174"/>
    </location>
</feature>
<evidence type="ECO:0000256" key="2">
    <source>
        <dbReference type="ARBA" id="ARBA00022617"/>
    </source>
</evidence>
<dbReference type="NCBIfam" id="NF009731">
    <property type="entry name" value="PRK13254.1-5"/>
    <property type="match status" value="1"/>
</dbReference>
<gene>
    <name evidence="10" type="primary">ccmE</name>
    <name evidence="10" type="synonym">cycJ</name>
    <name evidence="14" type="ORF">C8N35_110114</name>
</gene>
<feature type="topological domain" description="Cytoplasmic" evidence="10">
    <location>
        <begin position="1"/>
        <end position="9"/>
    </location>
</feature>
<dbReference type="NCBIfam" id="NF009729">
    <property type="entry name" value="PRK13254.1-3"/>
    <property type="match status" value="1"/>
</dbReference>
<keyword evidence="10" id="KW-1003">Cell membrane</keyword>
<dbReference type="AlphaFoldDB" id="A0A2T5V1J9"/>
<feature type="compositionally biased region" description="Low complexity" evidence="12">
    <location>
        <begin position="145"/>
        <end position="159"/>
    </location>
</feature>
<dbReference type="PANTHER" id="PTHR34128:SF2">
    <property type="entry name" value="CYTOCHROME C-TYPE BIOGENESIS PROTEIN CCME HOMOLOG, MITOCHONDRIAL"/>
    <property type="match status" value="1"/>
</dbReference>
<dbReference type="HAMAP" id="MF_01959">
    <property type="entry name" value="CcmE"/>
    <property type="match status" value="1"/>
</dbReference>
<organism evidence="14 15">
    <name type="scientific">Breoghania corrubedonensis</name>
    <dbReference type="NCBI Taxonomy" id="665038"/>
    <lineage>
        <taxon>Bacteria</taxon>
        <taxon>Pseudomonadati</taxon>
        <taxon>Pseudomonadota</taxon>
        <taxon>Alphaproteobacteria</taxon>
        <taxon>Hyphomicrobiales</taxon>
        <taxon>Stappiaceae</taxon>
        <taxon>Breoghania</taxon>
    </lineage>
</organism>
<comment type="subcellular location">
    <subcellularLocation>
        <location evidence="10">Cell membrane</location>
        <topology evidence="10">Single-pass type II membrane protein</topology>
    </subcellularLocation>
    <subcellularLocation>
        <location evidence="1">Membrane</location>
    </subcellularLocation>
</comment>
<accession>A0A2T5V1J9</accession>
<evidence type="ECO:0000256" key="4">
    <source>
        <dbReference type="ARBA" id="ARBA00022723"/>
    </source>
</evidence>
<dbReference type="Gene3D" id="2.40.50.140">
    <property type="entry name" value="Nucleic acid-binding proteins"/>
    <property type="match status" value="1"/>
</dbReference>
<sequence length="174" mass="18331">MAMTRKQRRLSMIGGAGAVLAVAAGLILYALKDEIVFFQSPSDVAEHTVPHGQRIRLGGLVKDGSIDRQGETVRFVVTDGAADLSATYTGILPDLFREGQGVVAEGTVGNDGIFHADTVLAKHDENYMPKEVVEALKARGEWQMGADNPAAKGAPAADKTSQAETPSAPASRTN</sequence>
<feature type="transmembrane region" description="Helical" evidence="13">
    <location>
        <begin position="12"/>
        <end position="31"/>
    </location>
</feature>
<evidence type="ECO:0000256" key="10">
    <source>
        <dbReference type="HAMAP-Rule" id="MF_01959"/>
    </source>
</evidence>
<proteinExistence type="inferred from homology"/>
<keyword evidence="6 10" id="KW-0735">Signal-anchor</keyword>
<name>A0A2T5V1J9_9HYPH</name>
<dbReference type="InterPro" id="IPR004329">
    <property type="entry name" value="CcmE"/>
</dbReference>
<evidence type="ECO:0000256" key="12">
    <source>
        <dbReference type="SAM" id="MobiDB-lite"/>
    </source>
</evidence>
<dbReference type="GO" id="GO:0017003">
    <property type="term" value="P:protein-heme linkage"/>
    <property type="evidence" value="ECO:0007669"/>
    <property type="project" value="UniProtKB-UniRule"/>
</dbReference>
<dbReference type="PANTHER" id="PTHR34128">
    <property type="entry name" value="CYTOCHROME C-TYPE BIOGENESIS PROTEIN CCME HOMOLOG, MITOCHONDRIAL"/>
    <property type="match status" value="1"/>
</dbReference>
<evidence type="ECO:0000256" key="6">
    <source>
        <dbReference type="ARBA" id="ARBA00022968"/>
    </source>
</evidence>
<dbReference type="Pfam" id="PF03100">
    <property type="entry name" value="CcmE"/>
    <property type="match status" value="1"/>
</dbReference>
<evidence type="ECO:0000256" key="9">
    <source>
        <dbReference type="ARBA" id="ARBA00023136"/>
    </source>
</evidence>
<dbReference type="InterPro" id="IPR036127">
    <property type="entry name" value="CcmE-like_sf"/>
</dbReference>
<dbReference type="InterPro" id="IPR012340">
    <property type="entry name" value="NA-bd_OB-fold"/>
</dbReference>
<dbReference type="EMBL" id="QAYG01000010">
    <property type="protein sequence ID" value="PTW57635.1"/>
    <property type="molecule type" value="Genomic_DNA"/>
</dbReference>
<evidence type="ECO:0000256" key="11">
    <source>
        <dbReference type="PIRSR" id="PIRSR604329-50"/>
    </source>
</evidence>
<dbReference type="NCBIfam" id="NF009727">
    <property type="entry name" value="PRK13254.1-1"/>
    <property type="match status" value="1"/>
</dbReference>
<evidence type="ECO:0000313" key="14">
    <source>
        <dbReference type="EMBL" id="PTW57635.1"/>
    </source>
</evidence>
<protein>
    <recommendedName>
        <fullName evidence="10">Cytochrome c-type biogenesis protein CcmE</fullName>
    </recommendedName>
    <alternativeName>
        <fullName evidence="10">Cytochrome c maturation protein E</fullName>
    </alternativeName>
    <alternativeName>
        <fullName evidence="10">Heme chaperone CcmE</fullName>
    </alternativeName>
</protein>
<dbReference type="GO" id="GO:0005886">
    <property type="term" value="C:plasma membrane"/>
    <property type="evidence" value="ECO:0007669"/>
    <property type="project" value="UniProtKB-SubCell"/>
</dbReference>
<keyword evidence="7 10" id="KW-1133">Transmembrane helix</keyword>
<keyword evidence="15" id="KW-1185">Reference proteome</keyword>
<keyword evidence="4 10" id="KW-0479">Metal-binding</keyword>
<dbReference type="GO" id="GO:0017004">
    <property type="term" value="P:cytochrome complex assembly"/>
    <property type="evidence" value="ECO:0007669"/>
    <property type="project" value="UniProtKB-KW"/>
</dbReference>
<keyword evidence="2 10" id="KW-0349">Heme</keyword>
<feature type="binding site" description="axial binding residue" evidence="10 11">
    <location>
        <position position="127"/>
    </location>
    <ligand>
        <name>heme</name>
        <dbReference type="ChEBI" id="CHEBI:30413"/>
    </ligand>
    <ligandPart>
        <name>Fe</name>
        <dbReference type="ChEBI" id="CHEBI:18248"/>
    </ligandPart>
</feature>
<keyword evidence="8 10" id="KW-0408">Iron</keyword>
<keyword evidence="5 10" id="KW-0201">Cytochrome c-type biogenesis</keyword>
<keyword evidence="9 10" id="KW-0472">Membrane</keyword>
<comment type="caution">
    <text evidence="14">The sequence shown here is derived from an EMBL/GenBank/DDBJ whole genome shotgun (WGS) entry which is preliminary data.</text>
</comment>
<comment type="function">
    <text evidence="10">Heme chaperone required for the biogenesis of c-type cytochromes. Transiently binds heme delivered by CcmC and transfers the heme to apo-cytochromes in a process facilitated by CcmF and CcmH.</text>
</comment>
<evidence type="ECO:0000256" key="1">
    <source>
        <dbReference type="ARBA" id="ARBA00004370"/>
    </source>
</evidence>
<evidence type="ECO:0000256" key="8">
    <source>
        <dbReference type="ARBA" id="ARBA00023004"/>
    </source>
</evidence>